<organism evidence="1">
    <name type="scientific">Citrobacter freundii</name>
    <dbReference type="NCBI Taxonomy" id="546"/>
    <lineage>
        <taxon>Bacteria</taxon>
        <taxon>Pseudomonadati</taxon>
        <taxon>Pseudomonadota</taxon>
        <taxon>Gammaproteobacteria</taxon>
        <taxon>Enterobacterales</taxon>
        <taxon>Enterobacteriaceae</taxon>
        <taxon>Citrobacter</taxon>
        <taxon>Citrobacter freundii complex</taxon>
    </lineage>
</organism>
<dbReference type="AlphaFoldDB" id="A0A2I7QES6"/>
<sequence length="38" mass="4373">MAHVELDPFLKLVIRMGRQGGPVYADHYQSHSLFCLDQ</sequence>
<protein>
    <submittedName>
        <fullName evidence="1">Uncharacterized protein</fullName>
    </submittedName>
</protein>
<proteinExistence type="predicted"/>
<accession>A0A2I7QES6</accession>
<evidence type="ECO:0000313" key="1">
    <source>
        <dbReference type="EMBL" id="AUR79824.1"/>
    </source>
</evidence>
<name>A0A2I7QES6_CITFR</name>
<reference evidence="1" key="1">
    <citation type="submission" date="2017-10" db="EMBL/GenBank/DDBJ databases">
        <title>First characterization of an IncA/C plasmid carrying blaPER-2 from Citrobacter freundii.</title>
        <authorList>
            <person name="Ruggiero M."/>
            <person name="Girlich D."/>
            <person name="Naas T."/>
            <person name="Power P."/>
            <person name="Gutkind G.G."/>
        </authorList>
    </citation>
    <scope>NUCLEOTIDE SEQUENCE</scope>
    <source>
        <strain evidence="1">33587</strain>
        <plasmid evidence="1">pCf587</plasmid>
    </source>
</reference>
<gene>
    <name evidence="1" type="ORF">pCf587_0042</name>
</gene>
<geneLocation type="plasmid" evidence="1">
    <name>pCf587</name>
</geneLocation>
<dbReference type="EMBL" id="MG053108">
    <property type="protein sequence ID" value="AUR79824.1"/>
    <property type="molecule type" value="Genomic_DNA"/>
</dbReference>
<keyword evidence="1" id="KW-0614">Plasmid</keyword>